<evidence type="ECO:0000313" key="2">
    <source>
        <dbReference type="EMBL" id="XFO68597.1"/>
    </source>
</evidence>
<dbReference type="Proteomes" id="UP000216752">
    <property type="component" value="Chromosome"/>
</dbReference>
<name>A0ABZ3ISD4_9FIRM</name>
<gene>
    <name evidence="2" type="ORF">SPSIL_048200</name>
</gene>
<keyword evidence="1" id="KW-0812">Transmembrane</keyword>
<evidence type="ECO:0000256" key="1">
    <source>
        <dbReference type="SAM" id="Phobius"/>
    </source>
</evidence>
<protein>
    <submittedName>
        <fullName evidence="2">Uncharacterized protein</fullName>
    </submittedName>
</protein>
<organism evidence="2 3">
    <name type="scientific">Sporomusa silvacetica DSM 10669</name>
    <dbReference type="NCBI Taxonomy" id="1123289"/>
    <lineage>
        <taxon>Bacteria</taxon>
        <taxon>Bacillati</taxon>
        <taxon>Bacillota</taxon>
        <taxon>Negativicutes</taxon>
        <taxon>Selenomonadales</taxon>
        <taxon>Sporomusaceae</taxon>
        <taxon>Sporomusa</taxon>
    </lineage>
</organism>
<accession>A0ABZ3ISD4</accession>
<dbReference type="EMBL" id="CP155573">
    <property type="protein sequence ID" value="XFO68597.1"/>
    <property type="molecule type" value="Genomic_DNA"/>
</dbReference>
<reference evidence="2" key="1">
    <citation type="submission" date="2024-05" db="EMBL/GenBank/DDBJ databases">
        <title>Isolation and characterization of Sporomusa carbonis sp. nov., a carboxydotrophic hydrogenogen in the genus of Sporomusa isolated from a charcoal burning pile.</title>
        <authorList>
            <person name="Boeer T."/>
            <person name="Rosenbaum F."/>
            <person name="Eysell L."/>
            <person name="Mueller V."/>
            <person name="Daniel R."/>
            <person name="Poehlein A."/>
        </authorList>
    </citation>
    <scope>NUCLEOTIDE SEQUENCE [LARGE SCALE GENOMIC DNA]</scope>
    <source>
        <strain evidence="2">DSM 10669</strain>
    </source>
</reference>
<keyword evidence="1" id="KW-1133">Transmembrane helix</keyword>
<keyword evidence="1" id="KW-0472">Membrane</keyword>
<proteinExistence type="predicted"/>
<evidence type="ECO:0000313" key="3">
    <source>
        <dbReference type="Proteomes" id="UP000216752"/>
    </source>
</evidence>
<keyword evidence="3" id="KW-1185">Reference proteome</keyword>
<sequence>MDALDLTGVILFVFGLGFCLGLLLWPRLIGFK</sequence>
<feature type="transmembrane region" description="Helical" evidence="1">
    <location>
        <begin position="6"/>
        <end position="25"/>
    </location>
</feature>